<protein>
    <submittedName>
        <fullName evidence="1">Uncharacterized protein</fullName>
    </submittedName>
</protein>
<sequence length="37" mass="4227">MTFIKLDSFEIFSLDNLSIGTKSISISFAIRNKTFIK</sequence>
<dbReference type="AlphaFoldDB" id="A0A0H3ZQR7"/>
<evidence type="ECO:0000313" key="1">
    <source>
        <dbReference type="EMBL" id="AKN35986.1"/>
    </source>
</evidence>
<organism evidence="1">
    <name type="scientific">Vibrio tasmaniensis</name>
    <dbReference type="NCBI Taxonomy" id="212663"/>
    <lineage>
        <taxon>Bacteria</taxon>
        <taxon>Pseudomonadati</taxon>
        <taxon>Pseudomonadota</taxon>
        <taxon>Gammaproteobacteria</taxon>
        <taxon>Vibrionales</taxon>
        <taxon>Vibrionaceae</taxon>
        <taxon>Vibrio</taxon>
    </lineage>
</organism>
<name>A0A0H3ZQR7_9VIBR</name>
<reference evidence="1" key="1">
    <citation type="journal article" date="2015" name="MBio">
        <title>Eco-Evolutionary Dynamics of Episomes among Ecologically Cohesive Bacterial Populations.</title>
        <authorList>
            <person name="Xue H."/>
            <person name="Cordero O.X."/>
            <person name="Camas F.M."/>
            <person name="Trimble W."/>
            <person name="Meyer F."/>
            <person name="Guglielmini J."/>
            <person name="Rocha E.P."/>
            <person name="Polz M.F."/>
        </authorList>
    </citation>
    <scope>NUCLEOTIDE SEQUENCE</scope>
    <source>
        <strain evidence="1">FF_112</strain>
    </source>
</reference>
<accession>A0A0H3ZQR7</accession>
<dbReference type="EMBL" id="KP795460">
    <property type="protein sequence ID" value="AKN35986.1"/>
    <property type="molecule type" value="Genomic_DNA"/>
</dbReference>
<proteinExistence type="predicted"/>